<dbReference type="SUPFAM" id="SSF53474">
    <property type="entry name" value="alpha/beta-Hydrolases"/>
    <property type="match status" value="1"/>
</dbReference>
<dbReference type="InterPro" id="IPR050266">
    <property type="entry name" value="AB_hydrolase_sf"/>
</dbReference>
<keyword evidence="1 3" id="KW-0378">Hydrolase</keyword>
<organism evidence="3 4">
    <name type="scientific">Pseudoduganella namucuonensis</name>
    <dbReference type="NCBI Taxonomy" id="1035707"/>
    <lineage>
        <taxon>Bacteria</taxon>
        <taxon>Pseudomonadati</taxon>
        <taxon>Pseudomonadota</taxon>
        <taxon>Betaproteobacteria</taxon>
        <taxon>Burkholderiales</taxon>
        <taxon>Oxalobacteraceae</taxon>
        <taxon>Telluria group</taxon>
        <taxon>Pseudoduganella</taxon>
    </lineage>
</organism>
<dbReference type="InterPro" id="IPR000073">
    <property type="entry name" value="AB_hydrolase_1"/>
</dbReference>
<gene>
    <name evidence="3" type="ORF">SAMN05216552_10059</name>
</gene>
<evidence type="ECO:0000313" key="4">
    <source>
        <dbReference type="Proteomes" id="UP000199391"/>
    </source>
</evidence>
<accession>A0A1I7H737</accession>
<keyword evidence="4" id="KW-1185">Reference proteome</keyword>
<dbReference type="Gene3D" id="3.40.50.1820">
    <property type="entry name" value="alpha/beta hydrolase"/>
    <property type="match status" value="1"/>
</dbReference>
<evidence type="ECO:0000313" key="3">
    <source>
        <dbReference type="EMBL" id="SFU56306.1"/>
    </source>
</evidence>
<dbReference type="InterPro" id="IPR029058">
    <property type="entry name" value="AB_hydrolase_fold"/>
</dbReference>
<name>A0A1I7H737_9BURK</name>
<dbReference type="AlphaFoldDB" id="A0A1I7H737"/>
<dbReference type="PANTHER" id="PTHR43798:SF31">
    <property type="entry name" value="AB HYDROLASE SUPERFAMILY PROTEIN YCLE"/>
    <property type="match status" value="1"/>
</dbReference>
<dbReference type="PANTHER" id="PTHR43798">
    <property type="entry name" value="MONOACYLGLYCEROL LIPASE"/>
    <property type="match status" value="1"/>
</dbReference>
<proteinExistence type="predicted"/>
<sequence>MACSGAGACSARGPWPKCRRTRCAARGSGAALISSPGWAGAYGWVDRVADVWGVVIAKANVGTAAADGYSTFLGSTIYAPMAEATDRSTLRAAVQLPGARLYFEESGAGEPIVFLLGHSLDRRQWRPQVKDFERRHRVIRYDLRGYGRSSLPREGEHFLHAGDLRQFMDALGIRRAHLVGLSLGGAVVKRYRSDTMLSDR</sequence>
<protein>
    <submittedName>
        <fullName evidence="3">Alpha/beta hydrolase fold</fullName>
    </submittedName>
</protein>
<reference evidence="4" key="1">
    <citation type="submission" date="2016-10" db="EMBL/GenBank/DDBJ databases">
        <authorList>
            <person name="Varghese N."/>
            <person name="Submissions S."/>
        </authorList>
    </citation>
    <scope>NUCLEOTIDE SEQUENCE [LARGE SCALE GENOMIC DNA]</scope>
    <source>
        <strain evidence="4">CGMCC 1.11014</strain>
    </source>
</reference>
<dbReference type="Pfam" id="PF00561">
    <property type="entry name" value="Abhydrolase_1"/>
    <property type="match status" value="1"/>
</dbReference>
<dbReference type="GO" id="GO:0016787">
    <property type="term" value="F:hydrolase activity"/>
    <property type="evidence" value="ECO:0007669"/>
    <property type="project" value="UniProtKB-KW"/>
</dbReference>
<dbReference type="EMBL" id="FPBO01000005">
    <property type="protein sequence ID" value="SFU56306.1"/>
    <property type="molecule type" value="Genomic_DNA"/>
</dbReference>
<feature type="domain" description="AB hydrolase-1" evidence="2">
    <location>
        <begin position="111"/>
        <end position="190"/>
    </location>
</feature>
<dbReference type="Proteomes" id="UP000199391">
    <property type="component" value="Unassembled WGS sequence"/>
</dbReference>
<dbReference type="STRING" id="1035707.SAMN05216552_10059"/>
<evidence type="ECO:0000259" key="2">
    <source>
        <dbReference type="Pfam" id="PF00561"/>
    </source>
</evidence>
<dbReference type="GO" id="GO:0016020">
    <property type="term" value="C:membrane"/>
    <property type="evidence" value="ECO:0007669"/>
    <property type="project" value="TreeGrafter"/>
</dbReference>
<evidence type="ECO:0000256" key="1">
    <source>
        <dbReference type="ARBA" id="ARBA00022801"/>
    </source>
</evidence>